<protein>
    <submittedName>
        <fullName evidence="3">Nitric oxide reductase activation protein</fullName>
    </submittedName>
</protein>
<evidence type="ECO:0000256" key="1">
    <source>
        <dbReference type="SAM" id="MobiDB-lite"/>
    </source>
</evidence>
<dbReference type="AlphaFoldDB" id="A0A1U7PPQ9"/>
<dbReference type="OrthoDB" id="2370292at2"/>
<name>A0A1U7PPQ9_9BACI</name>
<accession>A0A1U7PPQ9</accession>
<sequence length="628" mass="70833">MTAMKRFIDFNDERVDADERLRHERLARALAGEPELRLTERKLLEYNLPDHEMAMSVFWRHRSAEIREAGRLSDIYLLAAGFWTGFDLAAWRDFAGRSANHPLRNLLRQTVLLIEEMRLSDAVMKERPGTKEAFNIRREVYAGQHGAQLPINLRHGHPSDALFNHFHLVLNGAGDDSLGEISALADPVLFLGFDSRSTRDSIRVVERLAPILEEHLDQDLIRTYYAIADSFTSTRSGFHYHKGVKTAEAGEEGEKDTIQEVFRTWHGASQSEKGPHLDYELEHGRIGKSDAGSSREGRAGMDVQSFGRGRSVADEQTGRGQSGTGSGEAGPGEWRQAKGFGSENTGVVFRERVAEPDREGDAGQKTDEWRSESAPYVRAIEREMKKRIERKREDRRDGLPMGRLSGNPVDILLSERPKPFYRKQRPSERLDAVFGLLVDGSGSMADKLQETKKAVLLFHDVLTALAVKHGIVSYQEDAGLATKERQPNEFLWLHRFADTGKDDSGRILAWEAGDDNRDGFAIRWMTRQLGRMQEQHKFLLIFTDGEPSAFGYGQNGIVDTAEAVNEAEKKGITIIHLFLSAQPVDERQQELFRMMYGNRTASAESLSRFSDETIRILRKLLALVASAD</sequence>
<proteinExistence type="predicted"/>
<feature type="compositionally biased region" description="Basic and acidic residues" evidence="1">
    <location>
        <begin position="286"/>
        <end position="299"/>
    </location>
</feature>
<feature type="domain" description="VWFA" evidence="2">
    <location>
        <begin position="431"/>
        <end position="618"/>
    </location>
</feature>
<organism evidence="3 4">
    <name type="scientific">Edaphobacillus lindanitolerans</name>
    <dbReference type="NCBI Taxonomy" id="550447"/>
    <lineage>
        <taxon>Bacteria</taxon>
        <taxon>Bacillati</taxon>
        <taxon>Bacillota</taxon>
        <taxon>Bacilli</taxon>
        <taxon>Bacillales</taxon>
        <taxon>Bacillaceae</taxon>
        <taxon>Edaphobacillus</taxon>
    </lineage>
</organism>
<dbReference type="EMBL" id="FTPL01000002">
    <property type="protein sequence ID" value="SIT80787.1"/>
    <property type="molecule type" value="Genomic_DNA"/>
</dbReference>
<dbReference type="InterPro" id="IPR036465">
    <property type="entry name" value="vWFA_dom_sf"/>
</dbReference>
<reference evidence="4" key="1">
    <citation type="submission" date="2017-01" db="EMBL/GenBank/DDBJ databases">
        <authorList>
            <person name="Varghese N."/>
            <person name="Submissions S."/>
        </authorList>
    </citation>
    <scope>NUCLEOTIDE SEQUENCE [LARGE SCALE GENOMIC DNA]</scope>
    <source>
        <strain evidence="4">MNA4</strain>
    </source>
</reference>
<dbReference type="PANTHER" id="PTHR41248:SF1">
    <property type="entry name" value="NORD PROTEIN"/>
    <property type="match status" value="1"/>
</dbReference>
<feature type="compositionally biased region" description="Gly residues" evidence="1">
    <location>
        <begin position="320"/>
        <end position="330"/>
    </location>
</feature>
<dbReference type="InterPro" id="IPR002035">
    <property type="entry name" value="VWF_A"/>
</dbReference>
<dbReference type="SMART" id="SM00327">
    <property type="entry name" value="VWA"/>
    <property type="match status" value="1"/>
</dbReference>
<feature type="compositionally biased region" description="Basic and acidic residues" evidence="1">
    <location>
        <begin position="349"/>
        <end position="371"/>
    </location>
</feature>
<dbReference type="InterPro" id="IPR051928">
    <property type="entry name" value="NorD/CobT"/>
</dbReference>
<evidence type="ECO:0000313" key="4">
    <source>
        <dbReference type="Proteomes" id="UP000187550"/>
    </source>
</evidence>
<dbReference type="STRING" id="550447.SAMN05428946_1347"/>
<dbReference type="Gene3D" id="3.40.50.410">
    <property type="entry name" value="von Willebrand factor, type A domain"/>
    <property type="match status" value="1"/>
</dbReference>
<dbReference type="RefSeq" id="WP_076757629.1">
    <property type="nucleotide sequence ID" value="NZ_FTPL01000002.1"/>
</dbReference>
<dbReference type="PANTHER" id="PTHR41248">
    <property type="entry name" value="NORD PROTEIN"/>
    <property type="match status" value="1"/>
</dbReference>
<keyword evidence="4" id="KW-1185">Reference proteome</keyword>
<dbReference type="SUPFAM" id="SSF53300">
    <property type="entry name" value="vWA-like"/>
    <property type="match status" value="1"/>
</dbReference>
<feature type="region of interest" description="Disordered" evidence="1">
    <location>
        <begin position="286"/>
        <end position="374"/>
    </location>
</feature>
<dbReference type="Proteomes" id="UP000187550">
    <property type="component" value="Unassembled WGS sequence"/>
</dbReference>
<evidence type="ECO:0000313" key="3">
    <source>
        <dbReference type="EMBL" id="SIT80787.1"/>
    </source>
</evidence>
<evidence type="ECO:0000259" key="2">
    <source>
        <dbReference type="SMART" id="SM00327"/>
    </source>
</evidence>
<gene>
    <name evidence="3" type="ORF">SAMN05428946_1347</name>
</gene>